<dbReference type="SUPFAM" id="SSF47895">
    <property type="entry name" value="Transducin (alpha subunit), insertion domain"/>
    <property type="match status" value="1"/>
</dbReference>
<evidence type="ECO:0000313" key="7">
    <source>
        <dbReference type="Proteomes" id="UP001362999"/>
    </source>
</evidence>
<dbReference type="Proteomes" id="UP001362999">
    <property type="component" value="Unassembled WGS sequence"/>
</dbReference>
<dbReference type="Gene3D" id="3.40.50.300">
    <property type="entry name" value="P-loop containing nucleotide triphosphate hydrolases"/>
    <property type="match status" value="1"/>
</dbReference>
<dbReference type="AlphaFoldDB" id="A0AAW0E5F2"/>
<organism evidence="6 7">
    <name type="scientific">Favolaschia claudopus</name>
    <dbReference type="NCBI Taxonomy" id="2862362"/>
    <lineage>
        <taxon>Eukaryota</taxon>
        <taxon>Fungi</taxon>
        <taxon>Dikarya</taxon>
        <taxon>Basidiomycota</taxon>
        <taxon>Agaricomycotina</taxon>
        <taxon>Agaricomycetes</taxon>
        <taxon>Agaricomycetidae</taxon>
        <taxon>Agaricales</taxon>
        <taxon>Marasmiineae</taxon>
        <taxon>Mycenaceae</taxon>
        <taxon>Favolaschia</taxon>
    </lineage>
</organism>
<evidence type="ECO:0000256" key="3">
    <source>
        <dbReference type="ARBA" id="ARBA00023134"/>
    </source>
</evidence>
<keyword evidence="4" id="KW-0807">Transducer</keyword>
<dbReference type="SUPFAM" id="SSF52540">
    <property type="entry name" value="P-loop containing nucleoside triphosphate hydrolases"/>
    <property type="match status" value="1"/>
</dbReference>
<dbReference type="InterPro" id="IPR027417">
    <property type="entry name" value="P-loop_NTPase"/>
</dbReference>
<dbReference type="PROSITE" id="PS51882">
    <property type="entry name" value="G_ALPHA"/>
    <property type="match status" value="1"/>
</dbReference>
<dbReference type="InterPro" id="IPR011025">
    <property type="entry name" value="GproteinA_insert"/>
</dbReference>
<proteinExistence type="predicted"/>
<dbReference type="Pfam" id="PF00503">
    <property type="entry name" value="G-alpha"/>
    <property type="match status" value="1"/>
</dbReference>
<dbReference type="GO" id="GO:0031683">
    <property type="term" value="F:G-protein beta/gamma-subunit complex binding"/>
    <property type="evidence" value="ECO:0007669"/>
    <property type="project" value="InterPro"/>
</dbReference>
<accession>A0AAW0E5F2</accession>
<keyword evidence="1 5" id="KW-0479">Metal-binding</keyword>
<evidence type="ECO:0000256" key="5">
    <source>
        <dbReference type="PIRSR" id="PIRSR601019-2"/>
    </source>
</evidence>
<dbReference type="GO" id="GO:0005834">
    <property type="term" value="C:heterotrimeric G-protein complex"/>
    <property type="evidence" value="ECO:0007669"/>
    <property type="project" value="TreeGrafter"/>
</dbReference>
<dbReference type="GO" id="GO:0003924">
    <property type="term" value="F:GTPase activity"/>
    <property type="evidence" value="ECO:0007669"/>
    <property type="project" value="InterPro"/>
</dbReference>
<dbReference type="GO" id="GO:0005737">
    <property type="term" value="C:cytoplasm"/>
    <property type="evidence" value="ECO:0007669"/>
    <property type="project" value="TreeGrafter"/>
</dbReference>
<dbReference type="GO" id="GO:0005525">
    <property type="term" value="F:GTP binding"/>
    <property type="evidence" value="ECO:0007669"/>
    <property type="project" value="UniProtKB-KW"/>
</dbReference>
<dbReference type="InterPro" id="IPR001019">
    <property type="entry name" value="Gprotein_alpha_su"/>
</dbReference>
<comment type="caution">
    <text evidence="6">The sequence shown here is derived from an EMBL/GenBank/DDBJ whole genome shotgun (WGS) entry which is preliminary data.</text>
</comment>
<dbReference type="GO" id="GO:0007188">
    <property type="term" value="P:adenylate cyclase-modulating G protein-coupled receptor signaling pathway"/>
    <property type="evidence" value="ECO:0007669"/>
    <property type="project" value="TreeGrafter"/>
</dbReference>
<name>A0AAW0E5F2_9AGAR</name>
<keyword evidence="3" id="KW-0342">GTP-binding</keyword>
<dbReference type="Gene3D" id="1.10.400.10">
    <property type="entry name" value="GI Alpha 1, domain 2-like"/>
    <property type="match status" value="1"/>
</dbReference>
<sequence>MGKRTGPGLPSATAASSQIDEILENAKTAQRKTTTILVLGLPGSGKTTFLRHLKMIYEPYTETERIQWINVIQGNLTNAFCALLAALANESFYPPPIFAYIQEASSSSQASLLCPTTTRLFANWFSAVNTQLTLTPLMLEARTIHFLTRAPEITQIDYLPSDLDILFSQIESESEPLAEAEIHVPFASTIRPTSLICVCPRQSLISAHKWLPIFAYVRDVVFVVNVLEYDSATNMKMTFDFFDQICHNPAFFKTNIHILMNIPTTFRRKLTLTTTSAPPGSLNTLYPDVPADYDSDEVKVLKSLRDRFLSIARRRKYLTRVYIHAVDLVESQPMRVLMASFMDTFRDSLAWGCYMT</sequence>
<keyword evidence="5" id="KW-0460">Magnesium</keyword>
<dbReference type="EMBL" id="JAWWNJ010000003">
    <property type="protein sequence ID" value="KAK7060031.1"/>
    <property type="molecule type" value="Genomic_DNA"/>
</dbReference>
<feature type="binding site" evidence="5">
    <location>
        <position position="47"/>
    </location>
    <ligand>
        <name>Mg(2+)</name>
        <dbReference type="ChEBI" id="CHEBI:18420"/>
    </ligand>
</feature>
<dbReference type="SMART" id="SM00275">
    <property type="entry name" value="G_alpha"/>
    <property type="match status" value="1"/>
</dbReference>
<evidence type="ECO:0000256" key="2">
    <source>
        <dbReference type="ARBA" id="ARBA00022741"/>
    </source>
</evidence>
<evidence type="ECO:0000313" key="6">
    <source>
        <dbReference type="EMBL" id="KAK7060031.1"/>
    </source>
</evidence>
<keyword evidence="7" id="KW-1185">Reference proteome</keyword>
<gene>
    <name evidence="6" type="ORF">R3P38DRAFT_2838991</name>
</gene>
<keyword evidence="2" id="KW-0547">Nucleotide-binding</keyword>
<dbReference type="GO" id="GO:0046872">
    <property type="term" value="F:metal ion binding"/>
    <property type="evidence" value="ECO:0007669"/>
    <property type="project" value="UniProtKB-KW"/>
</dbReference>
<evidence type="ECO:0000256" key="1">
    <source>
        <dbReference type="ARBA" id="ARBA00022723"/>
    </source>
</evidence>
<protein>
    <submittedName>
        <fullName evidence="6">Guanine nucleotide binding protein, alpha subunit</fullName>
    </submittedName>
</protein>
<evidence type="ECO:0000256" key="4">
    <source>
        <dbReference type="ARBA" id="ARBA00023224"/>
    </source>
</evidence>
<dbReference type="PANTHER" id="PTHR10218">
    <property type="entry name" value="GTP-BINDING PROTEIN ALPHA SUBUNIT"/>
    <property type="match status" value="1"/>
</dbReference>
<feature type="binding site" evidence="5">
    <location>
        <position position="172"/>
    </location>
    <ligand>
        <name>Mg(2+)</name>
        <dbReference type="ChEBI" id="CHEBI:18420"/>
    </ligand>
</feature>
<reference evidence="6 7" key="1">
    <citation type="journal article" date="2024" name="J Genomics">
        <title>Draft genome sequencing and assembly of Favolaschia claudopus CIRM-BRFM 2984 isolated from oak limbs.</title>
        <authorList>
            <person name="Navarro D."/>
            <person name="Drula E."/>
            <person name="Chaduli D."/>
            <person name="Cazenave R."/>
            <person name="Ahrendt S."/>
            <person name="Wang J."/>
            <person name="Lipzen A."/>
            <person name="Daum C."/>
            <person name="Barry K."/>
            <person name="Grigoriev I.V."/>
            <person name="Favel A."/>
            <person name="Rosso M.N."/>
            <person name="Martin F."/>
        </authorList>
    </citation>
    <scope>NUCLEOTIDE SEQUENCE [LARGE SCALE GENOMIC DNA]</scope>
    <source>
        <strain evidence="6 7">CIRM-BRFM 2984</strain>
    </source>
</reference>
<dbReference type="PANTHER" id="PTHR10218:SF302">
    <property type="entry name" value="GUANINE NUCLEOTIDE-BINDING PROTEIN ALPHA-5 SUBUNIT"/>
    <property type="match status" value="1"/>
</dbReference>
<dbReference type="GO" id="GO:0001664">
    <property type="term" value="F:G protein-coupled receptor binding"/>
    <property type="evidence" value="ECO:0007669"/>
    <property type="project" value="TreeGrafter"/>
</dbReference>